<name>A0ABQ9GXI7_9NEOP</name>
<dbReference type="EMBL" id="JARBHB010000008">
    <property type="protein sequence ID" value="KAJ8876727.1"/>
    <property type="molecule type" value="Genomic_DNA"/>
</dbReference>
<reference evidence="2 3" key="1">
    <citation type="submission" date="2023-02" db="EMBL/GenBank/DDBJ databases">
        <title>LHISI_Scaffold_Assembly.</title>
        <authorList>
            <person name="Stuart O.P."/>
            <person name="Cleave R."/>
            <person name="Magrath M.J.L."/>
            <person name="Mikheyev A.S."/>
        </authorList>
    </citation>
    <scope>NUCLEOTIDE SEQUENCE [LARGE SCALE GENOMIC DNA]</scope>
    <source>
        <strain evidence="2">Daus_M_001</strain>
        <tissue evidence="2">Leg muscle</tissue>
    </source>
</reference>
<keyword evidence="3" id="KW-1185">Reference proteome</keyword>
<feature type="region of interest" description="Disordered" evidence="1">
    <location>
        <begin position="401"/>
        <end position="438"/>
    </location>
</feature>
<accession>A0ABQ9GXI7</accession>
<dbReference type="Proteomes" id="UP001159363">
    <property type="component" value="Chromosome 7"/>
</dbReference>
<protein>
    <submittedName>
        <fullName evidence="2">Uncharacterized protein</fullName>
    </submittedName>
</protein>
<organism evidence="2 3">
    <name type="scientific">Dryococelus australis</name>
    <dbReference type="NCBI Taxonomy" id="614101"/>
    <lineage>
        <taxon>Eukaryota</taxon>
        <taxon>Metazoa</taxon>
        <taxon>Ecdysozoa</taxon>
        <taxon>Arthropoda</taxon>
        <taxon>Hexapoda</taxon>
        <taxon>Insecta</taxon>
        <taxon>Pterygota</taxon>
        <taxon>Neoptera</taxon>
        <taxon>Polyneoptera</taxon>
        <taxon>Phasmatodea</taxon>
        <taxon>Verophasmatodea</taxon>
        <taxon>Anareolatae</taxon>
        <taxon>Phasmatidae</taxon>
        <taxon>Eurycanthinae</taxon>
        <taxon>Dryococelus</taxon>
    </lineage>
</organism>
<evidence type="ECO:0000313" key="2">
    <source>
        <dbReference type="EMBL" id="KAJ8876727.1"/>
    </source>
</evidence>
<comment type="caution">
    <text evidence="2">The sequence shown here is derived from an EMBL/GenBank/DDBJ whole genome shotgun (WGS) entry which is preliminary data.</text>
</comment>
<gene>
    <name evidence="2" type="ORF">PR048_021174</name>
</gene>
<proteinExistence type="predicted"/>
<sequence>MTVSFVVIDAVNNRFVSVRPLSQKSSRLPTPRLGPGPACAKLMALPTEATFPTIHSWRLLRVRRRNATDCDENEFPRESNGGVVRRSRDHCVGRPLMRHDCWKRLLTAHAPGARVDRSRAGAGQRRSMRKITCPENWATRNKEETCFASTTHLPRSRTGFDSRPGCPPDFRIPLPIPSTAYAHAFIPALLYTHLISPASVLKTSMYQPFRRGSGGLVVRLLPSHICEPGSITGGVVPGFSHVGIVSDDAAGRWVLLGDLTSPSSALKTPMLTGAQISPFYSPPAFHGYKRAMSDTRLRLGALGLDWILKTDDVMYAPDHKCDDGYRLSTVKIAWYGRSWEGEARFGYGAAAECEVRWEREIPEKTLRPAQRFPHAKVRERIRRESNPVRLGGRRVINAVWEGGPRPEPGRGGGCRRRRHCASRDVGSPGVKGGGGINTDWFPYSPPTRQDEHSGARGVPVLATCSCLKMGRGSAAGCHAEDTGNIRALTELADYCKRKRRSSRRVRTAEISHVSQTNSLETNCQQFPCGA</sequence>
<evidence type="ECO:0000313" key="3">
    <source>
        <dbReference type="Proteomes" id="UP001159363"/>
    </source>
</evidence>
<evidence type="ECO:0000256" key="1">
    <source>
        <dbReference type="SAM" id="MobiDB-lite"/>
    </source>
</evidence>